<dbReference type="AlphaFoldDB" id="C7DHS2"/>
<dbReference type="PROSITE" id="PS50059">
    <property type="entry name" value="FKBP_PPIASE"/>
    <property type="match status" value="1"/>
</dbReference>
<evidence type="ECO:0000313" key="10">
    <source>
        <dbReference type="Proteomes" id="UP000332487"/>
    </source>
</evidence>
<dbReference type="GO" id="GO:0003755">
    <property type="term" value="F:peptidyl-prolyl cis-trans isomerase activity"/>
    <property type="evidence" value="ECO:0007669"/>
    <property type="project" value="UniProtKB-UniRule"/>
</dbReference>
<proteinExistence type="inferred from homology"/>
<dbReference type="InterPro" id="IPR046357">
    <property type="entry name" value="PPIase_dom_sf"/>
</dbReference>
<accession>C7DHS2</accession>
<organism evidence="9 10">
    <name type="scientific">Candidatus Micrarchaeum acidiphilum ARMAN-2</name>
    <dbReference type="NCBI Taxonomy" id="425595"/>
    <lineage>
        <taxon>Archaea</taxon>
        <taxon>Candidatus Micrarchaeota</taxon>
        <taxon>Candidatus Micrarchaeia</taxon>
        <taxon>Candidatus Micrarchaeales</taxon>
        <taxon>Candidatus Micrarchaeaceae</taxon>
        <taxon>Candidatus Micrarchaeum</taxon>
    </lineage>
</organism>
<dbReference type="PANTHER" id="PTHR47861">
    <property type="entry name" value="FKBP-TYPE PEPTIDYL-PROLYL CIS-TRANS ISOMERASE SLYD"/>
    <property type="match status" value="1"/>
</dbReference>
<feature type="compositionally biased region" description="Acidic residues" evidence="7">
    <location>
        <begin position="235"/>
        <end position="251"/>
    </location>
</feature>
<dbReference type="Gene3D" id="3.10.50.40">
    <property type="match status" value="1"/>
</dbReference>
<name>C7DHS2_MICA2</name>
<dbReference type="InterPro" id="IPR054016">
    <property type="entry name" value="FKBP26_IF"/>
</dbReference>
<evidence type="ECO:0000256" key="5">
    <source>
        <dbReference type="PROSITE-ProRule" id="PRU00277"/>
    </source>
</evidence>
<keyword evidence="4 5" id="KW-0413">Isomerase</keyword>
<protein>
    <recommendedName>
        <fullName evidence="6">Peptidyl-prolyl cis-trans isomerase</fullName>
        <ecNumber evidence="6">5.2.1.8</ecNumber>
    </recommendedName>
</protein>
<evidence type="ECO:0000259" key="8">
    <source>
        <dbReference type="PROSITE" id="PS50059"/>
    </source>
</evidence>
<evidence type="ECO:0000256" key="1">
    <source>
        <dbReference type="ARBA" id="ARBA00000971"/>
    </source>
</evidence>
<dbReference type="Gene3D" id="3.30.70.2210">
    <property type="match status" value="1"/>
</dbReference>
<dbReference type="Pfam" id="PF22199">
    <property type="entry name" value="FKBP26_IF"/>
    <property type="match status" value="1"/>
</dbReference>
<evidence type="ECO:0000256" key="3">
    <source>
        <dbReference type="ARBA" id="ARBA00023110"/>
    </source>
</evidence>
<dbReference type="Pfam" id="PF00254">
    <property type="entry name" value="FKBP_C"/>
    <property type="match status" value="1"/>
</dbReference>
<evidence type="ECO:0000256" key="4">
    <source>
        <dbReference type="ARBA" id="ARBA00023235"/>
    </source>
</evidence>
<evidence type="ECO:0000313" key="9">
    <source>
        <dbReference type="EMBL" id="EET90174.1"/>
    </source>
</evidence>
<evidence type="ECO:0000256" key="6">
    <source>
        <dbReference type="RuleBase" id="RU003915"/>
    </source>
</evidence>
<dbReference type="SUPFAM" id="SSF54534">
    <property type="entry name" value="FKBP-like"/>
    <property type="match status" value="1"/>
</dbReference>
<feature type="region of interest" description="Disordered" evidence="7">
    <location>
        <begin position="219"/>
        <end position="257"/>
    </location>
</feature>
<comment type="catalytic activity">
    <reaction evidence="1 5 6">
        <text>[protein]-peptidylproline (omega=180) = [protein]-peptidylproline (omega=0)</text>
        <dbReference type="Rhea" id="RHEA:16237"/>
        <dbReference type="Rhea" id="RHEA-COMP:10747"/>
        <dbReference type="Rhea" id="RHEA-COMP:10748"/>
        <dbReference type="ChEBI" id="CHEBI:83833"/>
        <dbReference type="ChEBI" id="CHEBI:83834"/>
        <dbReference type="EC" id="5.2.1.8"/>
    </reaction>
</comment>
<keyword evidence="10" id="KW-1185">Reference proteome</keyword>
<reference evidence="9 10" key="2">
    <citation type="journal article" date="2010" name="Proc. Natl. Acad. Sci. U.S.A.">
        <title>Enigmatic, ultrasmall, uncultivated Archaea.</title>
        <authorList>
            <person name="Baker B.J."/>
            <person name="Comolli L.R."/>
            <person name="Dick G.J."/>
            <person name="Hauser L.J."/>
            <person name="Hyatt D."/>
            <person name="Dill B.D."/>
            <person name="Land M.L."/>
            <person name="Verberkmoes N.C."/>
            <person name="Hettich R.L."/>
            <person name="Banfield J.F."/>
        </authorList>
    </citation>
    <scope>NUCLEOTIDE SEQUENCE [LARGE SCALE GENOMIC DNA]</scope>
    <source>
        <strain evidence="9">ARMAN-2</strain>
    </source>
</reference>
<gene>
    <name evidence="9" type="ORF">UNLARM2_0614</name>
</gene>
<feature type="domain" description="PPIase FKBP-type" evidence="8">
    <location>
        <begin position="6"/>
        <end position="95"/>
    </location>
</feature>
<dbReference type="EMBL" id="GG697240">
    <property type="protein sequence ID" value="EET90174.1"/>
    <property type="molecule type" value="Genomic_DNA"/>
</dbReference>
<evidence type="ECO:0000256" key="7">
    <source>
        <dbReference type="SAM" id="MobiDB-lite"/>
    </source>
</evidence>
<dbReference type="InterPro" id="IPR001179">
    <property type="entry name" value="PPIase_FKBP_dom"/>
</dbReference>
<evidence type="ECO:0000256" key="2">
    <source>
        <dbReference type="ARBA" id="ARBA00006577"/>
    </source>
</evidence>
<dbReference type="Proteomes" id="UP000332487">
    <property type="component" value="Unassembled WGS sequence"/>
</dbReference>
<dbReference type="Gene3D" id="2.40.10.330">
    <property type="match status" value="1"/>
</dbReference>
<dbReference type="InterPro" id="IPR048261">
    <property type="entry name" value="SlpA/SlyD-like_ins_sf"/>
</dbReference>
<sequence length="257" mass="28264">MPFKDGDFLEIEYTARNVADKALIATTDESIAKKEEAYSKDISYGPVLVVLGANAVVKGLERELKNAEVGKELKFTLKPEDAFGNRSEDLVRVVPLSEFRSQNINPYPGMRINMDSTIATVKSVGSGRVVVDANHPDAGKEIDYTVKVIRLLEKDEDKISALGRTYSIKPTKITKAGGVADIYFDSTVKKNSDYFINKASMVAAAFTYLKDIEKINVHEEYDRKSATAPESVHEEQEDESEPGSEGSEGENADAGKE</sequence>
<dbReference type="PANTHER" id="PTHR47861:SF2">
    <property type="entry name" value="LONG-TYPE PEPTIDYL-PROLYL CIS-TRANS ISOMERASE"/>
    <property type="match status" value="1"/>
</dbReference>
<reference evidence="9 10" key="1">
    <citation type="journal article" date="2009" name="Genome Biol.">
        <title>Community-wide analysis of microbial genome sequence signatures.</title>
        <authorList>
            <person name="Dick G.J."/>
            <person name="Andersson A.F."/>
            <person name="Baker B.J."/>
            <person name="Simmons S.L."/>
            <person name="Thomas B.C."/>
            <person name="Yelton A.P."/>
            <person name="Banfield J.F."/>
        </authorList>
    </citation>
    <scope>NUCLEOTIDE SEQUENCE [LARGE SCALE GENOMIC DNA]</scope>
    <source>
        <strain evidence="9">ARMAN-2</strain>
    </source>
</reference>
<comment type="similarity">
    <text evidence="2 6">Belongs to the FKBP-type PPIase family.</text>
</comment>
<dbReference type="EC" id="5.2.1.8" evidence="6"/>
<keyword evidence="3 5" id="KW-0697">Rotamase</keyword>